<evidence type="ECO:0000313" key="1">
    <source>
        <dbReference type="EMBL" id="TMI98193.1"/>
    </source>
</evidence>
<dbReference type="AlphaFoldDB" id="A0A537KR14"/>
<gene>
    <name evidence="1" type="ORF">E6H01_12630</name>
</gene>
<reference evidence="1 2" key="1">
    <citation type="journal article" date="2019" name="Nat. Microbiol.">
        <title>Mediterranean grassland soil C-N compound turnover is dependent on rainfall and depth, and is mediated by genomically divergent microorganisms.</title>
        <authorList>
            <person name="Diamond S."/>
            <person name="Andeer P.F."/>
            <person name="Li Z."/>
            <person name="Crits-Christoph A."/>
            <person name="Burstein D."/>
            <person name="Anantharaman K."/>
            <person name="Lane K.R."/>
            <person name="Thomas B.C."/>
            <person name="Pan C."/>
            <person name="Northen T.R."/>
            <person name="Banfield J.F."/>
        </authorList>
    </citation>
    <scope>NUCLEOTIDE SEQUENCE [LARGE SCALE GENOMIC DNA]</scope>
    <source>
        <strain evidence="1">NP_4</strain>
    </source>
</reference>
<organism evidence="1 2">
    <name type="scientific">Candidatus Segetimicrobium genomatis</name>
    <dbReference type="NCBI Taxonomy" id="2569760"/>
    <lineage>
        <taxon>Bacteria</taxon>
        <taxon>Bacillati</taxon>
        <taxon>Candidatus Sysuimicrobiota</taxon>
        <taxon>Candidatus Sysuimicrobiia</taxon>
        <taxon>Candidatus Sysuimicrobiales</taxon>
        <taxon>Candidatus Segetimicrobiaceae</taxon>
        <taxon>Candidatus Segetimicrobium</taxon>
    </lineage>
</organism>
<dbReference type="EMBL" id="VBAL01000180">
    <property type="protein sequence ID" value="TMI98193.1"/>
    <property type="molecule type" value="Genomic_DNA"/>
</dbReference>
<dbReference type="Proteomes" id="UP000319353">
    <property type="component" value="Unassembled WGS sequence"/>
</dbReference>
<dbReference type="NCBIfam" id="NF040603">
    <property type="entry name" value="choice_anch_P"/>
    <property type="match status" value="1"/>
</dbReference>
<comment type="caution">
    <text evidence="1">The sequence shown here is derived from an EMBL/GenBank/DDBJ whole genome shotgun (WGS) entry which is preliminary data.</text>
</comment>
<proteinExistence type="predicted"/>
<sequence>MAAMNFRAPQPLVHAALVALGGLALLAGGAAGQTVGGAAFGSYVNALGVTAQSPVATLPDTGGMAVGATETFGVPSALNAQWLEAVTTGAVDAAVSTSQSTSELENVGILNGLITADIVTAIASSYRNATGVAGGSDGSGFVNLVVGGVAITTDVTPNTRVDLPGVGYAILNEQAPTGDGVTSAGLTVNMIHVYLQSLTGGIVDPLTGQVLGGTLTTTGEIVVGSATSSVGS</sequence>
<protein>
    <submittedName>
        <fullName evidence="1">Uncharacterized protein</fullName>
    </submittedName>
</protein>
<accession>A0A537KR14</accession>
<name>A0A537KR14_9BACT</name>
<evidence type="ECO:0000313" key="2">
    <source>
        <dbReference type="Proteomes" id="UP000319353"/>
    </source>
</evidence>